<proteinExistence type="predicted"/>
<comment type="caution">
    <text evidence="1">The sequence shown here is derived from an EMBL/GenBank/DDBJ whole genome shotgun (WGS) entry which is preliminary data.</text>
</comment>
<organism evidence="1">
    <name type="scientific">Schlesneria paludicola</name>
    <dbReference type="NCBI Taxonomy" id="360056"/>
    <lineage>
        <taxon>Bacteria</taxon>
        <taxon>Pseudomonadati</taxon>
        <taxon>Planctomycetota</taxon>
        <taxon>Planctomycetia</taxon>
        <taxon>Planctomycetales</taxon>
        <taxon>Planctomycetaceae</taxon>
        <taxon>Schlesneria</taxon>
    </lineage>
</organism>
<name>A0A7C4QMX0_9PLAN</name>
<accession>A0A7C4QMX0</accession>
<protein>
    <submittedName>
        <fullName evidence="1">Uncharacterized protein</fullName>
    </submittedName>
</protein>
<dbReference type="AlphaFoldDB" id="A0A7C4QMX0"/>
<gene>
    <name evidence="1" type="ORF">ENS64_04065</name>
</gene>
<dbReference type="EMBL" id="DSVQ01000007">
    <property type="protein sequence ID" value="HGT38423.1"/>
    <property type="molecule type" value="Genomic_DNA"/>
</dbReference>
<reference evidence="1" key="1">
    <citation type="journal article" date="2020" name="mSystems">
        <title>Genome- and Community-Level Interaction Insights into Carbon Utilization and Element Cycling Functions of Hydrothermarchaeota in Hydrothermal Sediment.</title>
        <authorList>
            <person name="Zhou Z."/>
            <person name="Liu Y."/>
            <person name="Xu W."/>
            <person name="Pan J."/>
            <person name="Luo Z.H."/>
            <person name="Li M."/>
        </authorList>
    </citation>
    <scope>NUCLEOTIDE SEQUENCE [LARGE SCALE GENOMIC DNA]</scope>
    <source>
        <strain evidence="1">SpSt-508</strain>
    </source>
</reference>
<evidence type="ECO:0000313" key="1">
    <source>
        <dbReference type="EMBL" id="HGT38423.1"/>
    </source>
</evidence>
<sequence>MSLSLDIAAALRPLVGQTFLPARTVSATDAGVTIALDVLSVEMLGVSCEELRLDVPALTGASINQLKQWAAGLCQRITYLLEPLGPLEFDAQNQQVLIRSQPPDAATSPGHTKYYEVLLSALGGGRFLLRRYQADRGVPGRQPVPIRVTHEQLAKLVNDLVATLPTP</sequence>